<feature type="signal peptide" evidence="2">
    <location>
        <begin position="1"/>
        <end position="20"/>
    </location>
</feature>
<reference evidence="4" key="1">
    <citation type="journal article" date="2018" name="Front. Microbiol.">
        <title>Genome-Based Analysis Reveals the Taxonomy and Diversity of the Family Idiomarinaceae.</title>
        <authorList>
            <person name="Liu Y."/>
            <person name="Lai Q."/>
            <person name="Shao Z."/>
        </authorList>
    </citation>
    <scope>NUCLEOTIDE SEQUENCE [LARGE SCALE GENOMIC DNA]</scope>
    <source>
        <strain evidence="4">F23</strain>
    </source>
</reference>
<dbReference type="RefSeq" id="WP_110572363.1">
    <property type="nucleotide sequence ID" value="NZ_PIPV01000001.1"/>
</dbReference>
<evidence type="ECO:0000313" key="4">
    <source>
        <dbReference type="Proteomes" id="UP000287330"/>
    </source>
</evidence>
<dbReference type="SUPFAM" id="SSF49503">
    <property type="entry name" value="Cupredoxins"/>
    <property type="match status" value="1"/>
</dbReference>
<accession>A0A432YB77</accession>
<dbReference type="AlphaFoldDB" id="A0A432YB77"/>
<evidence type="ECO:0000313" key="3">
    <source>
        <dbReference type="EMBL" id="RUO58245.1"/>
    </source>
</evidence>
<sequence length="223" mass="24400">MIIKVALSAVIAIFSSMAFADTQTFTIIDKNGQPVSNAVVLVDKSLLTKVNVPQGNVVIDQIDKQFVPKVSSIEQGTTVVFPNSDNIRHHVYSFSAAKPFELKLYSDKERPKVTFDQSGIVTLGCNIHDGMIGYVVVNNDVQGFVTNQSGTVSIDIDNAASEQVETITLRVWHPWMSDNLGAAQTIELSTPIKAGDITLDVAPPEPEKKEKSRLEKRFNRLGA</sequence>
<dbReference type="EMBL" id="PIPV01000001">
    <property type="protein sequence ID" value="RUO58245.1"/>
    <property type="molecule type" value="Genomic_DNA"/>
</dbReference>
<gene>
    <name evidence="3" type="ORF">CWE25_01240</name>
</gene>
<organism evidence="3 4">
    <name type="scientific">Idiomarina fontislapidosi</name>
    <dbReference type="NCBI Taxonomy" id="263723"/>
    <lineage>
        <taxon>Bacteria</taxon>
        <taxon>Pseudomonadati</taxon>
        <taxon>Pseudomonadota</taxon>
        <taxon>Gammaproteobacteria</taxon>
        <taxon>Alteromonadales</taxon>
        <taxon>Idiomarinaceae</taxon>
        <taxon>Idiomarina</taxon>
    </lineage>
</organism>
<keyword evidence="4" id="KW-1185">Reference proteome</keyword>
<dbReference type="OrthoDB" id="9772097at2"/>
<dbReference type="CDD" id="cd04221">
    <property type="entry name" value="MauL"/>
    <property type="match status" value="1"/>
</dbReference>
<feature type="region of interest" description="Disordered" evidence="1">
    <location>
        <begin position="198"/>
        <end position="223"/>
    </location>
</feature>
<feature type="chain" id="PRO_5019240690" evidence="2">
    <location>
        <begin position="21"/>
        <end position="223"/>
    </location>
</feature>
<dbReference type="Gene3D" id="2.60.40.420">
    <property type="entry name" value="Cupredoxins - blue copper proteins"/>
    <property type="match status" value="1"/>
</dbReference>
<feature type="compositionally biased region" description="Basic and acidic residues" evidence="1">
    <location>
        <begin position="205"/>
        <end position="223"/>
    </location>
</feature>
<evidence type="ECO:0000256" key="1">
    <source>
        <dbReference type="SAM" id="MobiDB-lite"/>
    </source>
</evidence>
<name>A0A432YB77_9GAMM</name>
<dbReference type="InterPro" id="IPR008972">
    <property type="entry name" value="Cupredoxin"/>
</dbReference>
<proteinExistence type="predicted"/>
<dbReference type="Proteomes" id="UP000287330">
    <property type="component" value="Unassembled WGS sequence"/>
</dbReference>
<keyword evidence="2" id="KW-0732">Signal</keyword>
<protein>
    <submittedName>
        <fullName evidence="3">Methylamine utilization protein</fullName>
    </submittedName>
</protein>
<evidence type="ECO:0000256" key="2">
    <source>
        <dbReference type="SAM" id="SignalP"/>
    </source>
</evidence>
<dbReference type="InterPro" id="IPR034242">
    <property type="entry name" value="MauL"/>
</dbReference>
<comment type="caution">
    <text evidence="3">The sequence shown here is derived from an EMBL/GenBank/DDBJ whole genome shotgun (WGS) entry which is preliminary data.</text>
</comment>